<dbReference type="FunFam" id="3.40.570.10:FF:000002">
    <property type="entry name" value="Endonuclease G, mitochondrial"/>
    <property type="match status" value="1"/>
</dbReference>
<evidence type="ECO:0000256" key="1">
    <source>
        <dbReference type="ARBA" id="ARBA00001946"/>
    </source>
</evidence>
<dbReference type="SUPFAM" id="SSF54060">
    <property type="entry name" value="His-Me finger endonucleases"/>
    <property type="match status" value="1"/>
</dbReference>
<evidence type="ECO:0000259" key="15">
    <source>
        <dbReference type="SMART" id="SM00477"/>
    </source>
</evidence>
<dbReference type="SMART" id="SM00892">
    <property type="entry name" value="Endonuclease_NS"/>
    <property type="match status" value="1"/>
</dbReference>
<comment type="similarity">
    <text evidence="3 14">Belongs to the DNA/RNA non-specific endonuclease family.</text>
</comment>
<evidence type="ECO:0000256" key="14">
    <source>
        <dbReference type="RuleBase" id="RU366055"/>
    </source>
</evidence>
<evidence type="ECO:0000256" key="11">
    <source>
        <dbReference type="ARBA" id="ARBA00023157"/>
    </source>
</evidence>
<comment type="caution">
    <text evidence="17">The sequence shown here is derived from an EMBL/GenBank/DDBJ whole genome shotgun (WGS) entry which is preliminary data.</text>
</comment>
<evidence type="ECO:0000256" key="8">
    <source>
        <dbReference type="ARBA" id="ARBA00022842"/>
    </source>
</evidence>
<dbReference type="GO" id="GO:0005743">
    <property type="term" value="C:mitochondrial inner membrane"/>
    <property type="evidence" value="ECO:0007669"/>
    <property type="project" value="TreeGrafter"/>
</dbReference>
<evidence type="ECO:0000256" key="4">
    <source>
        <dbReference type="ARBA" id="ARBA00022722"/>
    </source>
</evidence>
<keyword evidence="11" id="KW-1015">Disulfide bond</keyword>
<dbReference type="PANTHER" id="PTHR13966:SF5">
    <property type="entry name" value="ENDONUCLEASE G, MITOCHONDRIAL"/>
    <property type="match status" value="1"/>
</dbReference>
<name>A0AAV6U532_9ARAC</name>
<dbReference type="InterPro" id="IPR044929">
    <property type="entry name" value="DNA/RNA_non-sp_Endonuclease_sf"/>
</dbReference>
<evidence type="ECO:0000256" key="13">
    <source>
        <dbReference type="PIRSR" id="PIRSR640255-2"/>
    </source>
</evidence>
<dbReference type="InterPro" id="IPR020821">
    <property type="entry name" value="ENPP1-3/EXOG-like_nuc-like"/>
</dbReference>
<gene>
    <name evidence="17" type="ORF">JTE90_007367</name>
</gene>
<dbReference type="GO" id="GO:0046872">
    <property type="term" value="F:metal ion binding"/>
    <property type="evidence" value="ECO:0007669"/>
    <property type="project" value="UniProtKB-KW"/>
</dbReference>
<feature type="active site" description="Proton acceptor" evidence="12">
    <location>
        <position position="147"/>
    </location>
</feature>
<keyword evidence="18" id="KW-1185">Reference proteome</keyword>
<dbReference type="EMBL" id="JAFNEN010000610">
    <property type="protein sequence ID" value="KAG8179637.1"/>
    <property type="molecule type" value="Genomic_DNA"/>
</dbReference>
<keyword evidence="8" id="KW-0460">Magnesium</keyword>
<evidence type="ECO:0000256" key="12">
    <source>
        <dbReference type="PIRSR" id="PIRSR640255-1"/>
    </source>
</evidence>
<dbReference type="GO" id="GO:0003676">
    <property type="term" value="F:nucleic acid binding"/>
    <property type="evidence" value="ECO:0007669"/>
    <property type="project" value="InterPro"/>
</dbReference>
<dbReference type="InterPro" id="IPR018524">
    <property type="entry name" value="DNA/RNA_endonuclease_AS"/>
</dbReference>
<evidence type="ECO:0000313" key="18">
    <source>
        <dbReference type="Proteomes" id="UP000827092"/>
    </source>
</evidence>
<dbReference type="Gene3D" id="3.40.570.10">
    <property type="entry name" value="Extracellular Endonuclease, subunit A"/>
    <property type="match status" value="1"/>
</dbReference>
<dbReference type="InterPro" id="IPR001604">
    <property type="entry name" value="Endo_G_ENPP1-like_dom"/>
</dbReference>
<dbReference type="InterPro" id="IPR040255">
    <property type="entry name" value="Non-specific_endonuclease"/>
</dbReference>
<dbReference type="GO" id="GO:0005634">
    <property type="term" value="C:nucleus"/>
    <property type="evidence" value="ECO:0007669"/>
    <property type="project" value="TreeGrafter"/>
</dbReference>
<keyword evidence="7 14" id="KW-0378">Hydrolase</keyword>
<keyword evidence="5 13" id="KW-0479">Metal-binding</keyword>
<dbReference type="GO" id="GO:0004521">
    <property type="term" value="F:RNA endonuclease activity"/>
    <property type="evidence" value="ECO:0007669"/>
    <property type="project" value="TreeGrafter"/>
</dbReference>
<comment type="cofactor">
    <cofactor evidence="1 14">
        <name>Mg(2+)</name>
        <dbReference type="ChEBI" id="CHEBI:18420"/>
    </cofactor>
</comment>
<dbReference type="EC" id="3.1.30.-" evidence="14"/>
<dbReference type="InterPro" id="IPR044925">
    <property type="entry name" value="His-Me_finger_sf"/>
</dbReference>
<feature type="domain" description="ENPP1-3/EXOG-like endonuclease/phosphodiesterase" evidence="15">
    <location>
        <begin position="82"/>
        <end position="293"/>
    </location>
</feature>
<dbReference type="SMART" id="SM00477">
    <property type="entry name" value="NUC"/>
    <property type="match status" value="1"/>
</dbReference>
<evidence type="ECO:0000313" key="17">
    <source>
        <dbReference type="EMBL" id="KAG8179637.1"/>
    </source>
</evidence>
<evidence type="ECO:0000259" key="16">
    <source>
        <dbReference type="SMART" id="SM00892"/>
    </source>
</evidence>
<feature type="domain" description="DNA/RNA non-specific endonuclease/pyrophosphatase/phosphodiesterase" evidence="16">
    <location>
        <begin position="81"/>
        <end position="293"/>
    </location>
</feature>
<keyword evidence="10" id="KW-0496">Mitochondrion</keyword>
<comment type="subcellular location">
    <subcellularLocation>
        <location evidence="2">Mitochondrion</location>
    </subcellularLocation>
</comment>
<dbReference type="Proteomes" id="UP000827092">
    <property type="component" value="Unassembled WGS sequence"/>
</dbReference>
<dbReference type="CDD" id="cd00091">
    <property type="entry name" value="NUC"/>
    <property type="match status" value="1"/>
</dbReference>
<proteinExistence type="inferred from homology"/>
<dbReference type="PANTHER" id="PTHR13966">
    <property type="entry name" value="ENDONUCLEASE RELATED"/>
    <property type="match status" value="1"/>
</dbReference>
<evidence type="ECO:0000256" key="7">
    <source>
        <dbReference type="ARBA" id="ARBA00022801"/>
    </source>
</evidence>
<keyword evidence="9" id="KW-0809">Transit peptide</keyword>
<evidence type="ECO:0000256" key="9">
    <source>
        <dbReference type="ARBA" id="ARBA00022946"/>
    </source>
</evidence>
<evidence type="ECO:0000256" key="6">
    <source>
        <dbReference type="ARBA" id="ARBA00022759"/>
    </source>
</evidence>
<sequence>MCLFFPGWLIFCLRSLRLSCFRCFKIMRCSVVAAAALGFVGGALWGGGGLHASHPPMEVGEEEGVARLVRFGFPGLDTVRSRKSYVLSYDRRNRVPHWVIEHLTPQQVVRDASVSRAKSEFFEDASVHPFFRATHADYRGSGFDRGHLAAAGNHAHSQDALDDTFVLSNVAPQVGKGFNRDTWNRLEKYVRKKARQHKNTYVCTGPLYLPRFEEDGKKYVKYRVIGPHDVAVPTHFFKAVLCEREGDALFELETFVLPNAPIDDDVPLSAFLVPRDVVERAAGLLLFEKLPDAAFHRINGHRVTK</sequence>
<keyword evidence="4 14" id="KW-0540">Nuclease</keyword>
<dbReference type="GO" id="GO:0006309">
    <property type="term" value="P:apoptotic DNA fragmentation"/>
    <property type="evidence" value="ECO:0007669"/>
    <property type="project" value="TreeGrafter"/>
</dbReference>
<dbReference type="Pfam" id="PF01223">
    <property type="entry name" value="Endonuclease_NS"/>
    <property type="match status" value="1"/>
</dbReference>
<dbReference type="GO" id="GO:0000014">
    <property type="term" value="F:single-stranded DNA endodeoxyribonuclease activity"/>
    <property type="evidence" value="ECO:0007669"/>
    <property type="project" value="TreeGrafter"/>
</dbReference>
<evidence type="ECO:0000256" key="3">
    <source>
        <dbReference type="ARBA" id="ARBA00010052"/>
    </source>
</evidence>
<evidence type="ECO:0000256" key="2">
    <source>
        <dbReference type="ARBA" id="ARBA00004173"/>
    </source>
</evidence>
<evidence type="ECO:0000256" key="10">
    <source>
        <dbReference type="ARBA" id="ARBA00023128"/>
    </source>
</evidence>
<dbReference type="AlphaFoldDB" id="A0AAV6U532"/>
<evidence type="ECO:0000256" key="5">
    <source>
        <dbReference type="ARBA" id="ARBA00022723"/>
    </source>
</evidence>
<protein>
    <recommendedName>
        <fullName evidence="14">Endonuclease</fullName>
        <ecNumber evidence="14">3.1.30.-</ecNumber>
    </recommendedName>
</protein>
<accession>A0AAV6U532</accession>
<dbReference type="PROSITE" id="PS01070">
    <property type="entry name" value="NUCLEASE_NON_SPEC"/>
    <property type="match status" value="1"/>
</dbReference>
<reference evidence="17 18" key="1">
    <citation type="journal article" date="2022" name="Nat. Ecol. Evol.">
        <title>A masculinizing supergene underlies an exaggerated male reproductive morph in a spider.</title>
        <authorList>
            <person name="Hendrickx F."/>
            <person name="De Corte Z."/>
            <person name="Sonet G."/>
            <person name="Van Belleghem S.M."/>
            <person name="Kostlbacher S."/>
            <person name="Vangestel C."/>
        </authorList>
    </citation>
    <scope>NUCLEOTIDE SEQUENCE [LARGE SCALE GENOMIC DNA]</scope>
    <source>
        <strain evidence="17">W744_W776</strain>
    </source>
</reference>
<feature type="binding site" evidence="13">
    <location>
        <position position="179"/>
    </location>
    <ligand>
        <name>Mg(2+)</name>
        <dbReference type="ChEBI" id="CHEBI:18420"/>
        <note>catalytic</note>
    </ligand>
</feature>
<organism evidence="17 18">
    <name type="scientific">Oedothorax gibbosus</name>
    <dbReference type="NCBI Taxonomy" id="931172"/>
    <lineage>
        <taxon>Eukaryota</taxon>
        <taxon>Metazoa</taxon>
        <taxon>Ecdysozoa</taxon>
        <taxon>Arthropoda</taxon>
        <taxon>Chelicerata</taxon>
        <taxon>Arachnida</taxon>
        <taxon>Araneae</taxon>
        <taxon>Araneomorphae</taxon>
        <taxon>Entelegynae</taxon>
        <taxon>Araneoidea</taxon>
        <taxon>Linyphiidae</taxon>
        <taxon>Erigoninae</taxon>
        <taxon>Oedothorax</taxon>
    </lineage>
</organism>
<keyword evidence="6 14" id="KW-0255">Endonuclease</keyword>